<evidence type="ECO:0000313" key="2">
    <source>
        <dbReference type="Proteomes" id="UP000078200"/>
    </source>
</evidence>
<dbReference type="VEuPathDB" id="VectorBase:GAUT033083"/>
<accession>A0A1A9VCQ3</accession>
<proteinExistence type="predicted"/>
<reference evidence="1" key="1">
    <citation type="submission" date="2020-05" db="UniProtKB">
        <authorList>
            <consortium name="EnsemblMetazoa"/>
        </authorList>
    </citation>
    <scope>IDENTIFICATION</scope>
    <source>
        <strain evidence="1">TTRI</strain>
    </source>
</reference>
<evidence type="ECO:0000313" key="1">
    <source>
        <dbReference type="EnsemblMetazoa" id="GAUT033083-PA"/>
    </source>
</evidence>
<protein>
    <submittedName>
        <fullName evidence="1">Uncharacterized protein</fullName>
    </submittedName>
</protein>
<dbReference type="EnsemblMetazoa" id="GAUT033083-RA">
    <property type="protein sequence ID" value="GAUT033083-PA"/>
    <property type="gene ID" value="GAUT033083"/>
</dbReference>
<sequence>MVSDLSSPSSNSPFEELWPLRIIVGYNLGVINSRHATRRYASSHRCGVGGWVTFTEQFMSRKSDLYAFALFVGNATRSNPIPHANHWQDHHPECTLEIVVVVVVVVDAGAVAVAAAAVDDDDDDDDDDDEKTESAWNISREAEIREKTFRDKSGTELDKGCLSARAAANNNDFNHDCITKLKRPSLIT</sequence>
<dbReference type="Proteomes" id="UP000078200">
    <property type="component" value="Unassembled WGS sequence"/>
</dbReference>
<dbReference type="AlphaFoldDB" id="A0A1A9VCQ3"/>
<keyword evidence="2" id="KW-1185">Reference proteome</keyword>
<name>A0A1A9VCQ3_GLOAU</name>
<organism evidence="1 2">
    <name type="scientific">Glossina austeni</name>
    <name type="common">Savannah tsetse fly</name>
    <dbReference type="NCBI Taxonomy" id="7395"/>
    <lineage>
        <taxon>Eukaryota</taxon>
        <taxon>Metazoa</taxon>
        <taxon>Ecdysozoa</taxon>
        <taxon>Arthropoda</taxon>
        <taxon>Hexapoda</taxon>
        <taxon>Insecta</taxon>
        <taxon>Pterygota</taxon>
        <taxon>Neoptera</taxon>
        <taxon>Endopterygota</taxon>
        <taxon>Diptera</taxon>
        <taxon>Brachycera</taxon>
        <taxon>Muscomorpha</taxon>
        <taxon>Hippoboscoidea</taxon>
        <taxon>Glossinidae</taxon>
        <taxon>Glossina</taxon>
    </lineage>
</organism>